<evidence type="ECO:0000259" key="6">
    <source>
        <dbReference type="SMART" id="SM00906"/>
    </source>
</evidence>
<dbReference type="PANTHER" id="PTHR46910">
    <property type="entry name" value="TRANSCRIPTION FACTOR PDR1"/>
    <property type="match status" value="1"/>
</dbReference>
<proteinExistence type="predicted"/>
<name>A0A4S8LKB6_DENBC</name>
<evidence type="ECO:0000256" key="4">
    <source>
        <dbReference type="ARBA" id="ARBA00023242"/>
    </source>
</evidence>
<dbReference type="GO" id="GO:0008270">
    <property type="term" value="F:zinc ion binding"/>
    <property type="evidence" value="ECO:0007669"/>
    <property type="project" value="InterPro"/>
</dbReference>
<dbReference type="InterPro" id="IPR007219">
    <property type="entry name" value="XnlR_reg_dom"/>
</dbReference>
<feature type="region of interest" description="Disordered" evidence="5">
    <location>
        <begin position="88"/>
        <end position="117"/>
    </location>
</feature>
<keyword evidence="8" id="KW-1185">Reference proteome</keyword>
<evidence type="ECO:0000256" key="1">
    <source>
        <dbReference type="ARBA" id="ARBA00004123"/>
    </source>
</evidence>
<dbReference type="GO" id="GO:0005634">
    <property type="term" value="C:nucleus"/>
    <property type="evidence" value="ECO:0007669"/>
    <property type="project" value="UniProtKB-SubCell"/>
</dbReference>
<evidence type="ECO:0000256" key="2">
    <source>
        <dbReference type="ARBA" id="ARBA00022723"/>
    </source>
</evidence>
<dbReference type="GO" id="GO:0003677">
    <property type="term" value="F:DNA binding"/>
    <property type="evidence" value="ECO:0007669"/>
    <property type="project" value="UniProtKB-KW"/>
</dbReference>
<evidence type="ECO:0000313" key="8">
    <source>
        <dbReference type="Proteomes" id="UP000297245"/>
    </source>
</evidence>
<keyword evidence="2" id="KW-0479">Metal-binding</keyword>
<dbReference type="AlphaFoldDB" id="A0A4S8LKB6"/>
<organism evidence="7 8">
    <name type="scientific">Dendrothele bispora (strain CBS 962.96)</name>
    <dbReference type="NCBI Taxonomy" id="1314807"/>
    <lineage>
        <taxon>Eukaryota</taxon>
        <taxon>Fungi</taxon>
        <taxon>Dikarya</taxon>
        <taxon>Basidiomycota</taxon>
        <taxon>Agaricomycotina</taxon>
        <taxon>Agaricomycetes</taxon>
        <taxon>Agaricomycetidae</taxon>
        <taxon>Agaricales</taxon>
        <taxon>Agaricales incertae sedis</taxon>
        <taxon>Dendrothele</taxon>
    </lineage>
</organism>
<evidence type="ECO:0000256" key="3">
    <source>
        <dbReference type="ARBA" id="ARBA00023125"/>
    </source>
</evidence>
<keyword evidence="3" id="KW-0238">DNA-binding</keyword>
<dbReference type="EMBL" id="ML179360">
    <property type="protein sequence ID" value="THU89666.1"/>
    <property type="molecule type" value="Genomic_DNA"/>
</dbReference>
<dbReference type="GO" id="GO:0006351">
    <property type="term" value="P:DNA-templated transcription"/>
    <property type="evidence" value="ECO:0007669"/>
    <property type="project" value="InterPro"/>
</dbReference>
<feature type="domain" description="Xylanolytic transcriptional activator regulatory" evidence="6">
    <location>
        <begin position="325"/>
        <end position="398"/>
    </location>
</feature>
<comment type="subcellular location">
    <subcellularLocation>
        <location evidence="1">Nucleus</location>
    </subcellularLocation>
</comment>
<dbReference type="PANTHER" id="PTHR46910:SF3">
    <property type="entry name" value="HALOTOLERANCE PROTEIN 9-RELATED"/>
    <property type="match status" value="1"/>
</dbReference>
<gene>
    <name evidence="7" type="ORF">K435DRAFT_781503</name>
</gene>
<protein>
    <recommendedName>
        <fullName evidence="6">Xylanolytic transcriptional activator regulatory domain-containing protein</fullName>
    </recommendedName>
</protein>
<keyword evidence="4" id="KW-0539">Nucleus</keyword>
<evidence type="ECO:0000313" key="7">
    <source>
        <dbReference type="EMBL" id="THU89666.1"/>
    </source>
</evidence>
<evidence type="ECO:0000256" key="5">
    <source>
        <dbReference type="SAM" id="MobiDB-lite"/>
    </source>
</evidence>
<dbReference type="Pfam" id="PF04082">
    <property type="entry name" value="Fungal_trans"/>
    <property type="match status" value="1"/>
</dbReference>
<dbReference type="InterPro" id="IPR050987">
    <property type="entry name" value="AtrR-like"/>
</dbReference>
<sequence>MPNGICSECIVTKSLCTHTRQKKRRGPKIGSTRTSPLSQTQSVKTSVRKILSKSKVALPEDPNTMRVLMVQMASHIQYLERKLALADGPSKTTESAGPASNPDQQNSDSDSDQEEIGPDVNALTEDFEKLSVSVSLSQVYSRHFGESSNPMLLMMAIDIGRELGSNTNQSFLPEWQSVFEQRVKRHEYWTSPWLEPAVYSHYGFPPPDLLLQLVDLYFTCHATLFPLLHRPTFEKDLANGLHLRDRDFGNLVLAVIAMGSRYSDDPRVFVPNSNSVYSAGWSWFSQIQFDSGAVWDFTEPLSLQRLQTLCLSCYYVYPTTIGDAAWNFVGSGIRCAQERGAHRRDINNQKPTVEKELWRRTFWTFILFDTHLSAHTGRPMVTTPQDYDAEYLTECDDEYWINADTDKAFVQPEATLCRVSFYNYYIKLTEILGDVIRLLYPIRKPKVTEGVLKSKEKAVLDLDAALNKWIDSLPEHLKWDPNREDELFFRQSAMIHWEYYWIQIFIHAQFIPRPGKTSVLPFPSLAICANAARSCLHVVETYTKRSPELKGEMPTIIFHCALILLVNLWRGLKMGVNLDVQKEMIDIHKCVWIIRLWERRFQHAGRMCDMLNALVVVSGLSQTLGPSITRMPGPEVHRDPVTSATGSDLFPPSTCNREAPVEPSYRFDQPVALPFRSYELGELPVHGSFADIFTARPEEVQGTSYQNEYSSHMTNRTAETSEVELLNEDTRVLESRDGSSNRVSGTGDDWTAFETETDPFFAAIFLH</sequence>
<dbReference type="GO" id="GO:0003700">
    <property type="term" value="F:DNA-binding transcription factor activity"/>
    <property type="evidence" value="ECO:0007669"/>
    <property type="project" value="InterPro"/>
</dbReference>
<feature type="region of interest" description="Disordered" evidence="5">
    <location>
        <begin position="18"/>
        <end position="46"/>
    </location>
</feature>
<accession>A0A4S8LKB6</accession>
<dbReference type="Proteomes" id="UP000297245">
    <property type="component" value="Unassembled WGS sequence"/>
</dbReference>
<dbReference type="OrthoDB" id="4456959at2759"/>
<feature type="compositionally biased region" description="Polar residues" evidence="5">
    <location>
        <begin position="31"/>
        <end position="45"/>
    </location>
</feature>
<dbReference type="CDD" id="cd12148">
    <property type="entry name" value="fungal_TF_MHR"/>
    <property type="match status" value="1"/>
</dbReference>
<dbReference type="SMART" id="SM00906">
    <property type="entry name" value="Fungal_trans"/>
    <property type="match status" value="1"/>
</dbReference>
<reference evidence="7 8" key="1">
    <citation type="journal article" date="2019" name="Nat. Ecol. Evol.">
        <title>Megaphylogeny resolves global patterns of mushroom evolution.</title>
        <authorList>
            <person name="Varga T."/>
            <person name="Krizsan K."/>
            <person name="Foldi C."/>
            <person name="Dima B."/>
            <person name="Sanchez-Garcia M."/>
            <person name="Sanchez-Ramirez S."/>
            <person name="Szollosi G.J."/>
            <person name="Szarkandi J.G."/>
            <person name="Papp V."/>
            <person name="Albert L."/>
            <person name="Andreopoulos W."/>
            <person name="Angelini C."/>
            <person name="Antonin V."/>
            <person name="Barry K.W."/>
            <person name="Bougher N.L."/>
            <person name="Buchanan P."/>
            <person name="Buyck B."/>
            <person name="Bense V."/>
            <person name="Catcheside P."/>
            <person name="Chovatia M."/>
            <person name="Cooper J."/>
            <person name="Damon W."/>
            <person name="Desjardin D."/>
            <person name="Finy P."/>
            <person name="Geml J."/>
            <person name="Haridas S."/>
            <person name="Hughes K."/>
            <person name="Justo A."/>
            <person name="Karasinski D."/>
            <person name="Kautmanova I."/>
            <person name="Kiss B."/>
            <person name="Kocsube S."/>
            <person name="Kotiranta H."/>
            <person name="LaButti K.M."/>
            <person name="Lechner B.E."/>
            <person name="Liimatainen K."/>
            <person name="Lipzen A."/>
            <person name="Lukacs Z."/>
            <person name="Mihaltcheva S."/>
            <person name="Morgado L.N."/>
            <person name="Niskanen T."/>
            <person name="Noordeloos M.E."/>
            <person name="Ohm R.A."/>
            <person name="Ortiz-Santana B."/>
            <person name="Ovrebo C."/>
            <person name="Racz N."/>
            <person name="Riley R."/>
            <person name="Savchenko A."/>
            <person name="Shiryaev A."/>
            <person name="Soop K."/>
            <person name="Spirin V."/>
            <person name="Szebenyi C."/>
            <person name="Tomsovsky M."/>
            <person name="Tulloss R.E."/>
            <person name="Uehling J."/>
            <person name="Grigoriev I.V."/>
            <person name="Vagvolgyi C."/>
            <person name="Papp T."/>
            <person name="Martin F.M."/>
            <person name="Miettinen O."/>
            <person name="Hibbett D.S."/>
            <person name="Nagy L.G."/>
        </authorList>
    </citation>
    <scope>NUCLEOTIDE SEQUENCE [LARGE SCALE GENOMIC DNA]</scope>
    <source>
        <strain evidence="7 8">CBS 962.96</strain>
    </source>
</reference>